<dbReference type="SUPFAM" id="SSF69318">
    <property type="entry name" value="Integrin alpha N-terminal domain"/>
    <property type="match status" value="1"/>
</dbReference>
<comment type="caution">
    <text evidence="1">The sequence shown here is derived from an EMBL/GenBank/DDBJ whole genome shotgun (WGS) entry which is preliminary data.</text>
</comment>
<keyword evidence="2" id="KW-1185">Reference proteome</keyword>
<dbReference type="EMBL" id="JAEQNB010000001">
    <property type="protein sequence ID" value="MBL0385826.1"/>
    <property type="molecule type" value="Genomic_DNA"/>
</dbReference>
<dbReference type="Proteomes" id="UP000602284">
    <property type="component" value="Unassembled WGS sequence"/>
</dbReference>
<organism evidence="1 2">
    <name type="scientific">Tumebacillus amylolyticus</name>
    <dbReference type="NCBI Taxonomy" id="2801339"/>
    <lineage>
        <taxon>Bacteria</taxon>
        <taxon>Bacillati</taxon>
        <taxon>Bacillota</taxon>
        <taxon>Bacilli</taxon>
        <taxon>Bacillales</taxon>
        <taxon>Alicyclobacillaceae</taxon>
        <taxon>Tumebacillus</taxon>
    </lineage>
</organism>
<proteinExistence type="predicted"/>
<name>A0ABS1J6D8_9BACL</name>
<protein>
    <submittedName>
        <fullName evidence="1">VCBS repeat-containing protein</fullName>
    </submittedName>
</protein>
<evidence type="ECO:0000313" key="1">
    <source>
        <dbReference type="EMBL" id="MBL0385826.1"/>
    </source>
</evidence>
<evidence type="ECO:0000313" key="2">
    <source>
        <dbReference type="Proteomes" id="UP000602284"/>
    </source>
</evidence>
<dbReference type="RefSeq" id="WP_201631351.1">
    <property type="nucleotide sequence ID" value="NZ_JAEQNB010000001.1"/>
</dbReference>
<reference evidence="1 2" key="1">
    <citation type="submission" date="2021-01" db="EMBL/GenBank/DDBJ databases">
        <title>Tumebacillus sp. strain ITR2 16S ribosomal RNA gene Genome sequencing and assembly.</title>
        <authorList>
            <person name="Kang M."/>
        </authorList>
    </citation>
    <scope>NUCLEOTIDE SEQUENCE [LARGE SCALE GENOMIC DNA]</scope>
    <source>
        <strain evidence="1 2">ITR2</strain>
    </source>
</reference>
<dbReference type="InterPro" id="IPR028994">
    <property type="entry name" value="Integrin_alpha_N"/>
</dbReference>
<sequence length="357" mass="40814">MQFTIIPDNLYGATARVNGKWLGLVDARPITFTMPDQGEFYLLLELTPLQPDPSGDVFVLPITRVVHIRDGELLAPATEPDGYLHLRRTAKGTEIHYIYPKLDAPLRNLETLPRPVQIESIDLDHDARLDAVEIYATNRSGHIRIRLADGQLLYEDVVPDPKLRVELADLNRDGRPDVLMFWTDPEEQDPLLAPKLQLWESPEGSLDIFTGFTGVKRIGGGDVLLERTRTTPFLAVTDLMRYTRQPTESAHFVPVRREEQCLQRATSIEETAEAYLTALELQDEIGAEHYLSHGTKPKLHPFYAHHIDGVKHSTLQATLYHWIYPNFYDGEKKLHFEFAHHPDKWSDWKITRVVSST</sequence>
<gene>
    <name evidence="1" type="ORF">JJB07_04110</name>
</gene>
<accession>A0ABS1J6D8</accession>